<feature type="transmembrane region" description="Helical" evidence="1">
    <location>
        <begin position="63"/>
        <end position="84"/>
    </location>
</feature>
<proteinExistence type="predicted"/>
<accession>A0A1A9LD84</accession>
<comment type="caution">
    <text evidence="2">The sequence shown here is derived from an EMBL/GenBank/DDBJ whole genome shotgun (WGS) entry which is preliminary data.</text>
</comment>
<dbReference type="RefSeq" id="WP_068762325.1">
    <property type="nucleotide sequence ID" value="NZ_LXIE01000028.1"/>
</dbReference>
<name>A0A1A9LD84_9FLAO</name>
<dbReference type="Proteomes" id="UP000077552">
    <property type="component" value="Unassembled WGS sequence"/>
</dbReference>
<keyword evidence="1" id="KW-1133">Transmembrane helix</keyword>
<evidence type="ECO:0000256" key="1">
    <source>
        <dbReference type="SAM" id="Phobius"/>
    </source>
</evidence>
<sequence>MKNQTKALLYNSLALFFGIIALLTSWLWAYYVNLFIAFPSLIAAFFLCKSANKAMPGNLFSKVNYVLIATSVVVAFVTLIILLLKN</sequence>
<dbReference type="AlphaFoldDB" id="A0A1A9LD84"/>
<feature type="transmembrane region" description="Helical" evidence="1">
    <location>
        <begin position="7"/>
        <end position="28"/>
    </location>
</feature>
<evidence type="ECO:0000313" key="3">
    <source>
        <dbReference type="Proteomes" id="UP000077552"/>
    </source>
</evidence>
<keyword evidence="3" id="KW-1185">Reference proteome</keyword>
<dbReference type="EMBL" id="LXIE01000028">
    <property type="protein sequence ID" value="OAD90936.1"/>
    <property type="molecule type" value="Genomic_DNA"/>
</dbReference>
<organism evidence="2 3">
    <name type="scientific">Aequorivita soesokkakensis</name>
    <dbReference type="NCBI Taxonomy" id="1385699"/>
    <lineage>
        <taxon>Bacteria</taxon>
        <taxon>Pseudomonadati</taxon>
        <taxon>Bacteroidota</taxon>
        <taxon>Flavobacteriia</taxon>
        <taxon>Flavobacteriales</taxon>
        <taxon>Flavobacteriaceae</taxon>
        <taxon>Aequorivita</taxon>
    </lineage>
</organism>
<evidence type="ECO:0008006" key="4">
    <source>
        <dbReference type="Google" id="ProtNLM"/>
    </source>
</evidence>
<dbReference type="STRING" id="1385699.A7A78_13380"/>
<protein>
    <recommendedName>
        <fullName evidence="4">Stationary phase survival protein SurE</fullName>
    </recommendedName>
</protein>
<feature type="transmembrane region" description="Helical" evidence="1">
    <location>
        <begin position="34"/>
        <end position="51"/>
    </location>
</feature>
<gene>
    <name evidence="2" type="ORF">A7A78_13380</name>
</gene>
<keyword evidence="1" id="KW-0472">Membrane</keyword>
<evidence type="ECO:0000313" key="2">
    <source>
        <dbReference type="EMBL" id="OAD90936.1"/>
    </source>
</evidence>
<dbReference type="OrthoDB" id="9889365at2"/>
<keyword evidence="1" id="KW-0812">Transmembrane</keyword>
<reference evidence="2 3" key="1">
    <citation type="submission" date="2016-05" db="EMBL/GenBank/DDBJ databases">
        <title>Genome sequencing of Vitellibacter soesokkakensis RSSK-12.</title>
        <authorList>
            <person name="Thevarajoo S."/>
            <person name="Selvaratnam C."/>
            <person name="Goh K.M."/>
            <person name="Chan K.-G."/>
            <person name="Chong C.S."/>
        </authorList>
    </citation>
    <scope>NUCLEOTIDE SEQUENCE [LARGE SCALE GENOMIC DNA]</scope>
    <source>
        <strain evidence="2 3">RSSK-12</strain>
    </source>
</reference>